<sequence>MSLNDDAFATTEESKLVELSKSTEVGSSIGKYLSVSENEETFKGITQSSSTTLENTSSEYEESVIALDDDDEDNSSLQKVGDEKTFSHSELLTQPSEQTANGCLNQSNERQVDDCRKRNGKNVGEDSSVNHNSNGKAQLVDESSQKPISVSTNANGNIEKREKDNECKTDESHPINIGDGETLVEDMVPDEENISITNENGTMQVEELGCDSQIVGNDFDMQEELTLFQSSLIELGRRLWTSTDQKQQRYTKGCLWSPDGTCLLVPINLDGMHVLELPPDLYNARQVNSERSLSGLPTAVHIKEGGTVYDYAWYPFMHSSDPATCCWLASRQHEPIHMWDAFTGELRCTYRGYDNVDEIEAAISLLFSNDGQKVIGGYKKSIKIFDTNTPGREFNSVAVKQPVSCFAVTAENDCCVSTGSWNSHIYHYDLRAPKLGPLFVLGGHTGAITWLKYTTTNDSNWYLFSGARKDSNILQWDMRNYTQPLCAFKRNVSTNQRIYFDLDPLKSEWLISGDTTGLLKIWNLENPAKKAQLPLHSDCCNGVNFHPSLPVVATSSGQYHIVDEVEDEIKTKKEVEQTEKFVEYENSVILLWAGPVEPSK</sequence>
<feature type="region of interest" description="Disordered" evidence="3">
    <location>
        <begin position="83"/>
        <end position="177"/>
    </location>
</feature>
<name>A0A1A9W2K6_9MUSC</name>
<protein>
    <recommendedName>
        <fullName evidence="2">WD repeat-containing protein 79</fullName>
    </recommendedName>
</protein>
<evidence type="ECO:0000313" key="4">
    <source>
        <dbReference type="EnsemblMetazoa" id="GBRI004064-PA"/>
    </source>
</evidence>
<reference evidence="4" key="2">
    <citation type="submission" date="2020-05" db="UniProtKB">
        <authorList>
            <consortium name="EnsemblMetazoa"/>
        </authorList>
    </citation>
    <scope>IDENTIFICATION</scope>
    <source>
        <strain evidence="4">IAEA</strain>
    </source>
</reference>
<dbReference type="PANTHER" id="PTHR13211">
    <property type="entry name" value="TELOMERASE CAJAL BODY PROTEIN 1"/>
    <property type="match status" value="1"/>
</dbReference>
<dbReference type="InterPro" id="IPR001680">
    <property type="entry name" value="WD40_rpt"/>
</dbReference>
<dbReference type="GO" id="GO:0030576">
    <property type="term" value="P:Cajal body organization"/>
    <property type="evidence" value="ECO:0007669"/>
    <property type="project" value="TreeGrafter"/>
</dbReference>
<dbReference type="STRING" id="37001.A0A1A9W2K6"/>
<feature type="compositionally biased region" description="Polar residues" evidence="3">
    <location>
        <begin position="88"/>
        <end position="109"/>
    </location>
</feature>
<dbReference type="Gene3D" id="2.130.10.10">
    <property type="entry name" value="YVTN repeat-like/Quinoprotein amine dehydrogenase"/>
    <property type="match status" value="1"/>
</dbReference>
<dbReference type="GO" id="GO:0003723">
    <property type="term" value="F:RNA binding"/>
    <property type="evidence" value="ECO:0007669"/>
    <property type="project" value="TreeGrafter"/>
</dbReference>
<dbReference type="InterPro" id="IPR051150">
    <property type="entry name" value="SWT21/TCAB1_mRNA_Telomere"/>
</dbReference>
<evidence type="ECO:0000313" key="5">
    <source>
        <dbReference type="Proteomes" id="UP000091820"/>
    </source>
</evidence>
<proteinExistence type="inferred from homology"/>
<dbReference type="AlphaFoldDB" id="A0A1A9W2K6"/>
<keyword evidence="5" id="KW-1185">Reference proteome</keyword>
<dbReference type="InterPro" id="IPR015943">
    <property type="entry name" value="WD40/YVTN_repeat-like_dom_sf"/>
</dbReference>
<dbReference type="VEuPathDB" id="VectorBase:GBRI004064"/>
<evidence type="ECO:0000256" key="3">
    <source>
        <dbReference type="SAM" id="MobiDB-lite"/>
    </source>
</evidence>
<dbReference type="PANTHER" id="PTHR13211:SF0">
    <property type="entry name" value="TELOMERASE CAJAL BODY PROTEIN 1"/>
    <property type="match status" value="1"/>
</dbReference>
<dbReference type="Proteomes" id="UP000091820">
    <property type="component" value="Unassembled WGS sequence"/>
</dbReference>
<dbReference type="EnsemblMetazoa" id="GBRI004064-RA">
    <property type="protein sequence ID" value="GBRI004064-PA"/>
    <property type="gene ID" value="GBRI004064"/>
</dbReference>
<dbReference type="SUPFAM" id="SSF50978">
    <property type="entry name" value="WD40 repeat-like"/>
    <property type="match status" value="1"/>
</dbReference>
<dbReference type="SMART" id="SM00320">
    <property type="entry name" value="WD40"/>
    <property type="match status" value="5"/>
</dbReference>
<feature type="compositionally biased region" description="Polar residues" evidence="3">
    <location>
        <begin position="125"/>
        <end position="156"/>
    </location>
</feature>
<organism evidence="4 5">
    <name type="scientific">Glossina brevipalpis</name>
    <dbReference type="NCBI Taxonomy" id="37001"/>
    <lineage>
        <taxon>Eukaryota</taxon>
        <taxon>Metazoa</taxon>
        <taxon>Ecdysozoa</taxon>
        <taxon>Arthropoda</taxon>
        <taxon>Hexapoda</taxon>
        <taxon>Insecta</taxon>
        <taxon>Pterygota</taxon>
        <taxon>Neoptera</taxon>
        <taxon>Endopterygota</taxon>
        <taxon>Diptera</taxon>
        <taxon>Brachycera</taxon>
        <taxon>Muscomorpha</taxon>
        <taxon>Hippoboscoidea</taxon>
        <taxon>Glossinidae</taxon>
        <taxon>Glossina</taxon>
    </lineage>
</organism>
<comment type="similarity">
    <text evidence="1">Belongs to the TCAB1 family.</text>
</comment>
<evidence type="ECO:0000256" key="1">
    <source>
        <dbReference type="ARBA" id="ARBA00038279"/>
    </source>
</evidence>
<feature type="compositionally biased region" description="Basic and acidic residues" evidence="3">
    <location>
        <begin position="158"/>
        <end position="173"/>
    </location>
</feature>
<evidence type="ECO:0000256" key="2">
    <source>
        <dbReference type="ARBA" id="ARBA00041558"/>
    </source>
</evidence>
<accession>A0A1A9W2K6</accession>
<dbReference type="GO" id="GO:0015030">
    <property type="term" value="C:Cajal body"/>
    <property type="evidence" value="ECO:0007669"/>
    <property type="project" value="TreeGrafter"/>
</dbReference>
<dbReference type="InterPro" id="IPR036322">
    <property type="entry name" value="WD40_repeat_dom_sf"/>
</dbReference>
<reference evidence="5" key="1">
    <citation type="submission" date="2014-03" db="EMBL/GenBank/DDBJ databases">
        <authorList>
            <person name="Aksoy S."/>
            <person name="Warren W."/>
            <person name="Wilson R.K."/>
        </authorList>
    </citation>
    <scope>NUCLEOTIDE SEQUENCE [LARGE SCALE GENOMIC DNA]</scope>
    <source>
        <strain evidence="5">IAEA</strain>
    </source>
</reference>